<dbReference type="AlphaFoldDB" id="A0A8T9BFB2"/>
<dbReference type="Proteomes" id="UP000469559">
    <property type="component" value="Unassembled WGS sequence"/>
</dbReference>
<sequence>MTTLPTPRTLLTTLLKTLTTPPQTPQPATTISTPTNPLHALPPSHRALLTTLHVLFPPGMLLQSLDLLDRGLVTRIRLTYPHLHPSQEPVLAQQKEEEEEEEEARKDFLIYQVRSSHQPSRFKDHSASKGQLYIVRLRAWNCTCAAFTFSSFPSSPSSFLSSFPNQDADVNVEGIKEGDRERGWGFGGLSLDGLGEGAGKGGGRGGGGVPVCKHLLACVLLERWGDVLGAYVKEREVGREEMAGLGG</sequence>
<dbReference type="OrthoDB" id="74545at2759"/>
<proteinExistence type="predicted"/>
<reference evidence="2 3" key="1">
    <citation type="submission" date="2018-05" db="EMBL/GenBank/DDBJ databases">
        <title>Whole genome sequencing for identification of molecular markers to develop diagnostic detection tools for the regulated plant pathogen Lachnellula willkommii.</title>
        <authorList>
            <person name="Giroux E."/>
            <person name="Bilodeau G."/>
        </authorList>
    </citation>
    <scope>NUCLEOTIDE SEQUENCE [LARGE SCALE GENOMIC DNA]</scope>
    <source>
        <strain evidence="2 3">CBS 203.66</strain>
    </source>
</reference>
<comment type="caution">
    <text evidence="2">The sequence shown here is derived from an EMBL/GenBank/DDBJ whole genome shotgun (WGS) entry which is preliminary data.</text>
</comment>
<name>A0A8T9BFB2_9HELO</name>
<organism evidence="2 3">
    <name type="scientific">Lachnellula arida</name>
    <dbReference type="NCBI Taxonomy" id="1316785"/>
    <lineage>
        <taxon>Eukaryota</taxon>
        <taxon>Fungi</taxon>
        <taxon>Dikarya</taxon>
        <taxon>Ascomycota</taxon>
        <taxon>Pezizomycotina</taxon>
        <taxon>Leotiomycetes</taxon>
        <taxon>Helotiales</taxon>
        <taxon>Lachnaceae</taxon>
        <taxon>Lachnellula</taxon>
    </lineage>
</organism>
<accession>A0A8T9BFB2</accession>
<gene>
    <name evidence="2" type="ORF">LARI1_G001997</name>
</gene>
<evidence type="ECO:0000256" key="1">
    <source>
        <dbReference type="SAM" id="MobiDB-lite"/>
    </source>
</evidence>
<feature type="compositionally biased region" description="Low complexity" evidence="1">
    <location>
        <begin position="17"/>
        <end position="35"/>
    </location>
</feature>
<keyword evidence="3" id="KW-1185">Reference proteome</keyword>
<evidence type="ECO:0000313" key="3">
    <source>
        <dbReference type="Proteomes" id="UP000469559"/>
    </source>
</evidence>
<dbReference type="EMBL" id="QGMF01000197">
    <property type="protein sequence ID" value="TVY18096.1"/>
    <property type="molecule type" value="Genomic_DNA"/>
</dbReference>
<feature type="region of interest" description="Disordered" evidence="1">
    <location>
        <begin position="17"/>
        <end position="36"/>
    </location>
</feature>
<evidence type="ECO:0008006" key="4">
    <source>
        <dbReference type="Google" id="ProtNLM"/>
    </source>
</evidence>
<protein>
    <recommendedName>
        <fullName evidence="4">SWIM-type domain-containing protein</fullName>
    </recommendedName>
</protein>
<evidence type="ECO:0000313" key="2">
    <source>
        <dbReference type="EMBL" id="TVY18096.1"/>
    </source>
</evidence>